<gene>
    <name evidence="1" type="ORF">CCAP1982_LOCUS8727</name>
</gene>
<dbReference type="EMBL" id="CAJHJT010000012">
    <property type="protein sequence ID" value="CAD7000235.1"/>
    <property type="molecule type" value="Genomic_DNA"/>
</dbReference>
<reference evidence="1" key="1">
    <citation type="submission" date="2020-11" db="EMBL/GenBank/DDBJ databases">
        <authorList>
            <person name="Whitehead M."/>
        </authorList>
    </citation>
    <scope>NUCLEOTIDE SEQUENCE</scope>
    <source>
        <strain evidence="1">EGII</strain>
    </source>
</reference>
<accession>A0A811UQR4</accession>
<comment type="caution">
    <text evidence="1">The sequence shown here is derived from an EMBL/GenBank/DDBJ whole genome shotgun (WGS) entry which is preliminary data.</text>
</comment>
<evidence type="ECO:0000313" key="2">
    <source>
        <dbReference type="Proteomes" id="UP000606786"/>
    </source>
</evidence>
<protein>
    <submittedName>
        <fullName evidence="1">(Mediterranean fruit fly) hypothetical protein</fullName>
    </submittedName>
</protein>
<organism evidence="1 2">
    <name type="scientific">Ceratitis capitata</name>
    <name type="common">Mediterranean fruit fly</name>
    <name type="synonym">Tephritis capitata</name>
    <dbReference type="NCBI Taxonomy" id="7213"/>
    <lineage>
        <taxon>Eukaryota</taxon>
        <taxon>Metazoa</taxon>
        <taxon>Ecdysozoa</taxon>
        <taxon>Arthropoda</taxon>
        <taxon>Hexapoda</taxon>
        <taxon>Insecta</taxon>
        <taxon>Pterygota</taxon>
        <taxon>Neoptera</taxon>
        <taxon>Endopterygota</taxon>
        <taxon>Diptera</taxon>
        <taxon>Brachycera</taxon>
        <taxon>Muscomorpha</taxon>
        <taxon>Tephritoidea</taxon>
        <taxon>Tephritidae</taxon>
        <taxon>Ceratitis</taxon>
        <taxon>Ceratitis</taxon>
    </lineage>
</organism>
<dbReference type="Proteomes" id="UP000606786">
    <property type="component" value="Unassembled WGS sequence"/>
</dbReference>
<keyword evidence="2" id="KW-1185">Reference proteome</keyword>
<evidence type="ECO:0000313" key="1">
    <source>
        <dbReference type="EMBL" id="CAD7000235.1"/>
    </source>
</evidence>
<sequence length="106" mass="12504">MCIEMRESSFDRNNPIILSLLLKGAEVRVKPRTTIAELVVFVQSRNALDRIWLMCGPQRRMRSKRKPIVDDESDDQDSDGRIKLKRIFQRLVLRVGYAWKELFLLN</sequence>
<name>A0A811UQR4_CERCA</name>
<dbReference type="AlphaFoldDB" id="A0A811UQR4"/>
<proteinExistence type="predicted"/>